<dbReference type="AlphaFoldDB" id="K2RC17"/>
<comment type="caution">
    <text evidence="9">The sequence shown here is derived from an EMBL/GenBank/DDBJ whole genome shotgun (WGS) entry which is preliminary data.</text>
</comment>
<dbReference type="Gene3D" id="1.20.58.220">
    <property type="entry name" value="Phosphate transport system protein phou homolog 2, domain 2"/>
    <property type="match status" value="1"/>
</dbReference>
<keyword evidence="6 7" id="KW-0592">Phosphate transport</keyword>
<dbReference type="GO" id="GO:0030643">
    <property type="term" value="P:intracellular phosphate ion homeostasis"/>
    <property type="evidence" value="ECO:0007669"/>
    <property type="project" value="InterPro"/>
</dbReference>
<gene>
    <name evidence="9" type="ORF">A994_07130</name>
</gene>
<evidence type="ECO:0000313" key="10">
    <source>
        <dbReference type="Proteomes" id="UP000007360"/>
    </source>
</evidence>
<evidence type="ECO:0000313" key="9">
    <source>
        <dbReference type="EMBL" id="EKF85834.1"/>
    </source>
</evidence>
<evidence type="ECO:0000256" key="6">
    <source>
        <dbReference type="ARBA" id="ARBA00022592"/>
    </source>
</evidence>
<dbReference type="NCBIfam" id="TIGR02135">
    <property type="entry name" value="phoU_full"/>
    <property type="match status" value="1"/>
</dbReference>
<dbReference type="GO" id="GO:0006817">
    <property type="term" value="P:phosphate ion transport"/>
    <property type="evidence" value="ECO:0007669"/>
    <property type="project" value="UniProtKB-KW"/>
</dbReference>
<dbReference type="OrthoDB" id="7738at2157"/>
<dbReference type="PANTHER" id="PTHR42930:SF3">
    <property type="entry name" value="PHOSPHATE-SPECIFIC TRANSPORT SYSTEM ACCESSORY PROTEIN PHOU"/>
    <property type="match status" value="1"/>
</dbReference>
<evidence type="ECO:0000259" key="8">
    <source>
        <dbReference type="Pfam" id="PF01895"/>
    </source>
</evidence>
<evidence type="ECO:0000256" key="3">
    <source>
        <dbReference type="ARBA" id="ARBA00011738"/>
    </source>
</evidence>
<dbReference type="InterPro" id="IPR028366">
    <property type="entry name" value="PhoU"/>
</dbReference>
<feature type="domain" description="PhoU" evidence="8">
    <location>
        <begin position="22"/>
        <end position="108"/>
    </location>
</feature>
<dbReference type="InterPro" id="IPR026022">
    <property type="entry name" value="PhoU_dom"/>
</dbReference>
<dbReference type="SUPFAM" id="SSF109755">
    <property type="entry name" value="PhoU-like"/>
    <property type="match status" value="1"/>
</dbReference>
<dbReference type="Proteomes" id="UP000007360">
    <property type="component" value="Unassembled WGS sequence"/>
</dbReference>
<dbReference type="PATRIC" id="fig|1204725.3.peg.1432"/>
<keyword evidence="5 7" id="KW-0963">Cytoplasm</keyword>
<sequence>MERRYPRMRFQKKLDELKEEVDKMGQATLKAYREAFSTFIDYDAELVNSVMETNRKVHDMGYQIEHDAMSIIAAEQPVAGDLRFIETSIKVSSHLKRIAGLASNIADIARHIKDEEIPEKPMFDLQRMADIVDGMVSKGLAAFLAKNMNVARELHRDDDKVDDLFDHALKDITKSMFQDKESISYLIYLLFLARFLERIADRAENIGDRTIFMITCEKQQFTVDKKPEEPE</sequence>
<organism evidence="9 10">
    <name type="scientific">Methanobacterium formicicum (strain DSM 3637 / PP1)</name>
    <dbReference type="NCBI Taxonomy" id="1204725"/>
    <lineage>
        <taxon>Archaea</taxon>
        <taxon>Methanobacteriati</taxon>
        <taxon>Methanobacteriota</taxon>
        <taxon>Methanomada group</taxon>
        <taxon>Methanobacteria</taxon>
        <taxon>Methanobacteriales</taxon>
        <taxon>Methanobacteriaceae</taxon>
        <taxon>Methanobacterium</taxon>
    </lineage>
</organism>
<evidence type="ECO:0000256" key="1">
    <source>
        <dbReference type="ARBA" id="ARBA00004496"/>
    </source>
</evidence>
<protein>
    <recommendedName>
        <fullName evidence="7">Phosphate-specific transport system accessory protein PhoU</fullName>
    </recommendedName>
</protein>
<dbReference type="PIRSF" id="PIRSF003107">
    <property type="entry name" value="PhoU"/>
    <property type="match status" value="1"/>
</dbReference>
<proteinExistence type="inferred from homology"/>
<keyword evidence="4 7" id="KW-0813">Transport</keyword>
<evidence type="ECO:0000256" key="5">
    <source>
        <dbReference type="ARBA" id="ARBA00022490"/>
    </source>
</evidence>
<dbReference type="FunFam" id="1.20.58.220:FF:000004">
    <property type="entry name" value="Phosphate-specific transport system accessory protein PhoU"/>
    <property type="match status" value="1"/>
</dbReference>
<evidence type="ECO:0000256" key="4">
    <source>
        <dbReference type="ARBA" id="ARBA00022448"/>
    </source>
</evidence>
<feature type="domain" description="PhoU" evidence="8">
    <location>
        <begin position="125"/>
        <end position="209"/>
    </location>
</feature>
<dbReference type="Pfam" id="PF01895">
    <property type="entry name" value="PhoU"/>
    <property type="match status" value="2"/>
</dbReference>
<dbReference type="RefSeq" id="WP_004030718.1">
    <property type="nucleotide sequence ID" value="NZ_AMPO01000005.1"/>
</dbReference>
<comment type="subunit">
    <text evidence="3 7">Homodimer.</text>
</comment>
<dbReference type="InterPro" id="IPR038078">
    <property type="entry name" value="PhoU-like_sf"/>
</dbReference>
<evidence type="ECO:0000256" key="7">
    <source>
        <dbReference type="PIRNR" id="PIRNR003107"/>
    </source>
</evidence>
<reference evidence="9 10" key="1">
    <citation type="journal article" date="2012" name="J. Bacteriol.">
        <title>Draft genome sequence of Methanobacterium formicicum DSM 3637, an archaebacterium isolated from the methane producer amoeba Pelomyxa palustris.</title>
        <authorList>
            <person name="Gutierrez G."/>
        </authorList>
    </citation>
    <scope>NUCLEOTIDE SEQUENCE [LARGE SCALE GENOMIC DNA]</scope>
    <source>
        <strain evidence="10">DSM 3637 / PP1</strain>
    </source>
</reference>
<dbReference type="GO" id="GO:0045936">
    <property type="term" value="P:negative regulation of phosphate metabolic process"/>
    <property type="evidence" value="ECO:0007669"/>
    <property type="project" value="InterPro"/>
</dbReference>
<dbReference type="EMBL" id="AMPO01000005">
    <property type="protein sequence ID" value="EKF85834.1"/>
    <property type="molecule type" value="Genomic_DNA"/>
</dbReference>
<evidence type="ECO:0000256" key="2">
    <source>
        <dbReference type="ARBA" id="ARBA00008107"/>
    </source>
</evidence>
<comment type="similarity">
    <text evidence="2 7">Belongs to the PhoU family.</text>
</comment>
<name>K2RC17_METFP</name>
<comment type="subcellular location">
    <subcellularLocation>
        <location evidence="1 7">Cytoplasm</location>
    </subcellularLocation>
</comment>
<accession>K2RC17</accession>
<dbReference type="PANTHER" id="PTHR42930">
    <property type="entry name" value="PHOSPHATE-SPECIFIC TRANSPORT SYSTEM ACCESSORY PROTEIN PHOU"/>
    <property type="match status" value="1"/>
</dbReference>
<keyword evidence="10" id="KW-1185">Reference proteome</keyword>
<dbReference type="GO" id="GO:0005737">
    <property type="term" value="C:cytoplasm"/>
    <property type="evidence" value="ECO:0007669"/>
    <property type="project" value="UniProtKB-SubCell"/>
</dbReference>
<comment type="function">
    <text evidence="7">Plays a role in the regulation of phosphate uptake.</text>
</comment>